<gene>
    <name evidence="2" type="ORF">BU23DRAFT_363585</name>
</gene>
<dbReference type="PANTHER" id="PTHR24148">
    <property type="entry name" value="ANKYRIN REPEAT DOMAIN-CONTAINING PROTEIN 39 HOMOLOG-RELATED"/>
    <property type="match status" value="1"/>
</dbReference>
<accession>A0A6A5V860</accession>
<dbReference type="OrthoDB" id="3553147at2759"/>
<dbReference type="PANTHER" id="PTHR24148:SF82">
    <property type="entry name" value="HETEROKARYON INCOMPATIBILITY DOMAIN-CONTAINING PROTEIN"/>
    <property type="match status" value="1"/>
</dbReference>
<feature type="non-terminal residue" evidence="2">
    <location>
        <position position="164"/>
    </location>
</feature>
<keyword evidence="3" id="KW-1185">Reference proteome</keyword>
<name>A0A6A5V860_9PLEO</name>
<evidence type="ECO:0000259" key="1">
    <source>
        <dbReference type="Pfam" id="PF06985"/>
    </source>
</evidence>
<dbReference type="Pfam" id="PF06985">
    <property type="entry name" value="HET"/>
    <property type="match status" value="1"/>
</dbReference>
<protein>
    <recommendedName>
        <fullName evidence="1">Heterokaryon incompatibility domain-containing protein</fullName>
    </recommendedName>
</protein>
<dbReference type="EMBL" id="ML976680">
    <property type="protein sequence ID" value="KAF1973573.1"/>
    <property type="molecule type" value="Genomic_DNA"/>
</dbReference>
<feature type="non-terminal residue" evidence="2">
    <location>
        <position position="1"/>
    </location>
</feature>
<reference evidence="2" key="1">
    <citation type="journal article" date="2020" name="Stud. Mycol.">
        <title>101 Dothideomycetes genomes: a test case for predicting lifestyles and emergence of pathogens.</title>
        <authorList>
            <person name="Haridas S."/>
            <person name="Albert R."/>
            <person name="Binder M."/>
            <person name="Bloem J."/>
            <person name="Labutti K."/>
            <person name="Salamov A."/>
            <person name="Andreopoulos B."/>
            <person name="Baker S."/>
            <person name="Barry K."/>
            <person name="Bills G."/>
            <person name="Bluhm B."/>
            <person name="Cannon C."/>
            <person name="Castanera R."/>
            <person name="Culley D."/>
            <person name="Daum C."/>
            <person name="Ezra D."/>
            <person name="Gonzalez J."/>
            <person name="Henrissat B."/>
            <person name="Kuo A."/>
            <person name="Liang C."/>
            <person name="Lipzen A."/>
            <person name="Lutzoni F."/>
            <person name="Magnuson J."/>
            <person name="Mondo S."/>
            <person name="Nolan M."/>
            <person name="Ohm R."/>
            <person name="Pangilinan J."/>
            <person name="Park H.-J."/>
            <person name="Ramirez L."/>
            <person name="Alfaro M."/>
            <person name="Sun H."/>
            <person name="Tritt A."/>
            <person name="Yoshinaga Y."/>
            <person name="Zwiers L.-H."/>
            <person name="Turgeon B."/>
            <person name="Goodwin S."/>
            <person name="Spatafora J."/>
            <person name="Crous P."/>
            <person name="Grigoriev I."/>
        </authorList>
    </citation>
    <scope>NUCLEOTIDE SEQUENCE</scope>
    <source>
        <strain evidence="2">CBS 107.79</strain>
    </source>
</reference>
<dbReference type="Proteomes" id="UP000800036">
    <property type="component" value="Unassembled WGS sequence"/>
</dbReference>
<evidence type="ECO:0000313" key="2">
    <source>
        <dbReference type="EMBL" id="KAF1973573.1"/>
    </source>
</evidence>
<proteinExistence type="predicted"/>
<organism evidence="2 3">
    <name type="scientific">Bimuria novae-zelandiae CBS 107.79</name>
    <dbReference type="NCBI Taxonomy" id="1447943"/>
    <lineage>
        <taxon>Eukaryota</taxon>
        <taxon>Fungi</taxon>
        <taxon>Dikarya</taxon>
        <taxon>Ascomycota</taxon>
        <taxon>Pezizomycotina</taxon>
        <taxon>Dothideomycetes</taxon>
        <taxon>Pleosporomycetidae</taxon>
        <taxon>Pleosporales</taxon>
        <taxon>Massarineae</taxon>
        <taxon>Didymosphaeriaceae</taxon>
        <taxon>Bimuria</taxon>
    </lineage>
</organism>
<feature type="domain" description="Heterokaryon incompatibility" evidence="1">
    <location>
        <begin position="31"/>
        <end position="155"/>
    </location>
</feature>
<dbReference type="AlphaFoldDB" id="A0A6A5V860"/>
<evidence type="ECO:0000313" key="3">
    <source>
        <dbReference type="Proteomes" id="UP000800036"/>
    </source>
</evidence>
<dbReference type="InterPro" id="IPR010730">
    <property type="entry name" value="HET"/>
</dbReference>
<dbReference type="InterPro" id="IPR052895">
    <property type="entry name" value="HetReg/Transcr_Mod"/>
</dbReference>
<sequence length="164" mass="19221">QIRLLHIYPGRFDETVNIQLQCAELSSRLRYDALSYAWGTQTSPFQARVNVVGMWITANLDCALRYLRQGTRTRALWVDVLCINQKDTIERNSQVKAMEKVYKLADQVIIWLGPEDGVSEHEFHADWNGWEPDLFHAKIRIFSRPWFSRLWVAQEFVLARDPVV</sequence>